<dbReference type="CDD" id="cd01284">
    <property type="entry name" value="Riboflavin_deaminase-reductase"/>
    <property type="match status" value="1"/>
</dbReference>
<dbReference type="EMBL" id="CASHTH010003003">
    <property type="protein sequence ID" value="CAI8038588.1"/>
    <property type="molecule type" value="Genomic_DNA"/>
</dbReference>
<dbReference type="Gene3D" id="3.40.430.10">
    <property type="entry name" value="Dihydrofolate Reductase, subunit A"/>
    <property type="match status" value="1"/>
</dbReference>
<evidence type="ECO:0000256" key="2">
    <source>
        <dbReference type="ARBA" id="ARBA00004910"/>
    </source>
</evidence>
<evidence type="ECO:0000313" key="10">
    <source>
        <dbReference type="EMBL" id="CAI8038588.1"/>
    </source>
</evidence>
<dbReference type="Proteomes" id="UP001174909">
    <property type="component" value="Unassembled WGS sequence"/>
</dbReference>
<dbReference type="AlphaFoldDB" id="A0AA35WYH6"/>
<dbReference type="InterPro" id="IPR016192">
    <property type="entry name" value="APOBEC/CMP_deaminase_Zn-bd"/>
</dbReference>
<accession>A0AA35WYH6</accession>
<name>A0AA35WYH6_GEOBA</name>
<dbReference type="Gene3D" id="3.40.140.10">
    <property type="entry name" value="Cytidine Deaminase, domain 2"/>
    <property type="match status" value="1"/>
</dbReference>
<keyword evidence="5" id="KW-0862">Zinc</keyword>
<dbReference type="PANTHER" id="PTHR38011:SF7">
    <property type="entry name" value="2,5-DIAMINO-6-RIBOSYLAMINO-4(3H)-PYRIMIDINONE 5'-PHOSPHATE REDUCTASE"/>
    <property type="match status" value="1"/>
</dbReference>
<comment type="pathway">
    <text evidence="1">Cofactor biosynthesis; riboflavin biosynthesis; 5-amino-6-(D-ribitylamino)uracil from GTP: step 2/4.</text>
</comment>
<dbReference type="SUPFAM" id="SSF53927">
    <property type="entry name" value="Cytidine deaminase-like"/>
    <property type="match status" value="1"/>
</dbReference>
<evidence type="ECO:0000259" key="9">
    <source>
        <dbReference type="PROSITE" id="PS51747"/>
    </source>
</evidence>
<dbReference type="InterPro" id="IPR002125">
    <property type="entry name" value="CMP_dCMP_dom"/>
</dbReference>
<keyword evidence="7" id="KW-0560">Oxidoreductase</keyword>
<dbReference type="GO" id="GO:0008703">
    <property type="term" value="F:5-amino-6-(5-phosphoribosylamino)uracil reductase activity"/>
    <property type="evidence" value="ECO:0007669"/>
    <property type="project" value="InterPro"/>
</dbReference>
<dbReference type="PIRSF" id="PIRSF006769">
    <property type="entry name" value="RibD"/>
    <property type="match status" value="1"/>
</dbReference>
<dbReference type="Pfam" id="PF01872">
    <property type="entry name" value="RibD_C"/>
    <property type="match status" value="1"/>
</dbReference>
<dbReference type="InterPro" id="IPR002734">
    <property type="entry name" value="RibDG_C"/>
</dbReference>
<dbReference type="PROSITE" id="PS00903">
    <property type="entry name" value="CYT_DCMP_DEAMINASES_1"/>
    <property type="match status" value="1"/>
</dbReference>
<dbReference type="NCBIfam" id="TIGR00326">
    <property type="entry name" value="eubact_ribD"/>
    <property type="match status" value="1"/>
</dbReference>
<dbReference type="SUPFAM" id="SSF53597">
    <property type="entry name" value="Dihydrofolate reductase-like"/>
    <property type="match status" value="1"/>
</dbReference>
<keyword evidence="8" id="KW-0511">Multifunctional enzyme</keyword>
<dbReference type="InterPro" id="IPR024072">
    <property type="entry name" value="DHFR-like_dom_sf"/>
</dbReference>
<proteinExistence type="predicted"/>
<organism evidence="10 11">
    <name type="scientific">Geodia barretti</name>
    <name type="common">Barrett's horny sponge</name>
    <dbReference type="NCBI Taxonomy" id="519541"/>
    <lineage>
        <taxon>Eukaryota</taxon>
        <taxon>Metazoa</taxon>
        <taxon>Porifera</taxon>
        <taxon>Demospongiae</taxon>
        <taxon>Heteroscleromorpha</taxon>
        <taxon>Tetractinellida</taxon>
        <taxon>Astrophorina</taxon>
        <taxon>Geodiidae</taxon>
        <taxon>Geodia</taxon>
    </lineage>
</organism>
<dbReference type="PROSITE" id="PS51747">
    <property type="entry name" value="CYT_DCMP_DEAMINASES_2"/>
    <property type="match status" value="1"/>
</dbReference>
<keyword evidence="11" id="KW-1185">Reference proteome</keyword>
<gene>
    <name evidence="10" type="ORF">GBAR_LOCUS21517</name>
</gene>
<keyword evidence="6" id="KW-0521">NADP</keyword>
<evidence type="ECO:0000256" key="8">
    <source>
        <dbReference type="ARBA" id="ARBA00023268"/>
    </source>
</evidence>
<evidence type="ECO:0000256" key="1">
    <source>
        <dbReference type="ARBA" id="ARBA00004882"/>
    </source>
</evidence>
<comment type="pathway">
    <text evidence="2">Cofactor biosynthesis; riboflavin biosynthesis; 5-amino-6-(D-ribitylamino)uracil from GTP: step 3/4.</text>
</comment>
<keyword evidence="4" id="KW-0479">Metal-binding</keyword>
<dbReference type="GO" id="GO:0050661">
    <property type="term" value="F:NADP binding"/>
    <property type="evidence" value="ECO:0007669"/>
    <property type="project" value="InterPro"/>
</dbReference>
<protein>
    <submittedName>
        <fullName evidence="10">Riboflavin biosynthesis protein RibD</fullName>
    </submittedName>
</protein>
<dbReference type="InterPro" id="IPR016193">
    <property type="entry name" value="Cytidine_deaminase-like"/>
</dbReference>
<dbReference type="InterPro" id="IPR004794">
    <property type="entry name" value="Eubact_RibD"/>
</dbReference>
<dbReference type="PANTHER" id="PTHR38011">
    <property type="entry name" value="DIHYDROFOLATE REDUCTASE FAMILY PROTEIN (AFU_ORTHOLOGUE AFUA_8G06820)"/>
    <property type="match status" value="1"/>
</dbReference>
<evidence type="ECO:0000313" key="11">
    <source>
        <dbReference type="Proteomes" id="UP001174909"/>
    </source>
</evidence>
<dbReference type="NCBIfam" id="TIGR00227">
    <property type="entry name" value="ribD_Cterm"/>
    <property type="match status" value="1"/>
</dbReference>
<dbReference type="Pfam" id="PF00383">
    <property type="entry name" value="dCMP_cyt_deam_1"/>
    <property type="match status" value="1"/>
</dbReference>
<evidence type="ECO:0000256" key="4">
    <source>
        <dbReference type="ARBA" id="ARBA00022723"/>
    </source>
</evidence>
<comment type="caution">
    <text evidence="10">The sequence shown here is derived from an EMBL/GenBank/DDBJ whole genome shotgun (WGS) entry which is preliminary data.</text>
</comment>
<evidence type="ECO:0000256" key="7">
    <source>
        <dbReference type="ARBA" id="ARBA00023002"/>
    </source>
</evidence>
<sequence length="363" mass="37191">MARAIALARSALGSTSPNPAVGAVIVGETGVVGEGFTLPPGQAHAEIGALNQAGQTAAGATLYCTLEPCCHHGRTPPCTDAIIAAGVGRVVYAVTDPNPRVSGGGAEALRSAGIDAEHRPDPRAELLYEAFARHVTTGLPFVVAKFAMSLDGKIATRTGDSQWITGPDARARVQQMRKELDGIMVGIGTALADDPQLTARDDHGDPLPTNLQPLRIVVDSDARTPVGARMLSQPGRTLIATAAGADPARSAALQDAGADVLSFPGADGRVNLTALMEHLGRQGVVSVLVEGGGRVLGALLDASLMDKVAVFLGPMLIGGAAARSPVEGDGATTMAEVSRLERITMEAIGPDWLITGYPIRGGD</sequence>
<evidence type="ECO:0000256" key="3">
    <source>
        <dbReference type="ARBA" id="ARBA00022619"/>
    </source>
</evidence>
<dbReference type="InterPro" id="IPR050765">
    <property type="entry name" value="Riboflavin_Biosynth_HTPR"/>
</dbReference>
<feature type="domain" description="CMP/dCMP-type deaminase" evidence="9">
    <location>
        <begin position="1"/>
        <end position="116"/>
    </location>
</feature>
<evidence type="ECO:0000256" key="5">
    <source>
        <dbReference type="ARBA" id="ARBA00022833"/>
    </source>
</evidence>
<evidence type="ECO:0000256" key="6">
    <source>
        <dbReference type="ARBA" id="ARBA00022857"/>
    </source>
</evidence>
<dbReference type="GO" id="GO:0009231">
    <property type="term" value="P:riboflavin biosynthetic process"/>
    <property type="evidence" value="ECO:0007669"/>
    <property type="project" value="UniProtKB-KW"/>
</dbReference>
<keyword evidence="3" id="KW-0686">Riboflavin biosynthesis</keyword>
<dbReference type="GO" id="GO:0008835">
    <property type="term" value="F:diaminohydroxyphosphoribosylaminopyrimidine deaminase activity"/>
    <property type="evidence" value="ECO:0007669"/>
    <property type="project" value="InterPro"/>
</dbReference>
<dbReference type="InterPro" id="IPR011549">
    <property type="entry name" value="RibD_C"/>
</dbReference>
<reference evidence="10" key="1">
    <citation type="submission" date="2023-03" db="EMBL/GenBank/DDBJ databases">
        <authorList>
            <person name="Steffen K."/>
            <person name="Cardenas P."/>
        </authorList>
    </citation>
    <scope>NUCLEOTIDE SEQUENCE</scope>
</reference>
<dbReference type="GO" id="GO:0008270">
    <property type="term" value="F:zinc ion binding"/>
    <property type="evidence" value="ECO:0007669"/>
    <property type="project" value="InterPro"/>
</dbReference>